<dbReference type="Proteomes" id="UP000504882">
    <property type="component" value="Unassembled WGS sequence"/>
</dbReference>
<reference evidence="5 6" key="1">
    <citation type="submission" date="2019-03" db="EMBL/GenBank/DDBJ databases">
        <title>Genomic features of bacteria from cold environments.</title>
        <authorList>
            <person name="Shen L."/>
        </authorList>
    </citation>
    <scope>NUCLEOTIDE SEQUENCE [LARGE SCALE GENOMIC DNA]</scope>
    <source>
        <strain evidence="6">T3246-1</strain>
    </source>
</reference>
<keyword evidence="1" id="KW-0328">Glycosyltransferase</keyword>
<dbReference type="EMBL" id="SMNA01000003">
    <property type="protein sequence ID" value="TDE96212.1"/>
    <property type="molecule type" value="Genomic_DNA"/>
</dbReference>
<dbReference type="Pfam" id="PF13439">
    <property type="entry name" value="Glyco_transf_4"/>
    <property type="match status" value="1"/>
</dbReference>
<evidence type="ECO:0000259" key="4">
    <source>
        <dbReference type="Pfam" id="PF13439"/>
    </source>
</evidence>
<feature type="domain" description="Glycosyltransferase subfamily 4-like N-terminal" evidence="4">
    <location>
        <begin position="130"/>
        <end position="342"/>
    </location>
</feature>
<keyword evidence="2" id="KW-0808">Transferase</keyword>
<dbReference type="Gene3D" id="3.40.50.2000">
    <property type="entry name" value="Glycogen Phosphorylase B"/>
    <property type="match status" value="2"/>
</dbReference>
<feature type="compositionally biased region" description="Low complexity" evidence="3">
    <location>
        <begin position="25"/>
        <end position="57"/>
    </location>
</feature>
<name>A0ABY2E6K1_9MICO</name>
<proteinExistence type="predicted"/>
<sequence>MSRSGGTGRGWSPSGRVIARGWGPGSSTGSATTGSTRAAGPLRASRSGLSRSRTGFGTRRHTRRSPRSPESVTASSLRGDSGRGTLLFSRSRYCNEGRGPNPTWASRRKDHDVTQPHLLYVAWGYPPCRGGGVYRALATANAFARSGWRVTVLTADRDTFDRYTGTDPSLESRIDPDITVMRVPFEWPAQDADIRTYSWLRAQLPQAWHRWRGLLDRRSFPERGYGPWRGPLERAARSIHAADPVDLVVSTANPYVTFTAADALAKDGVPYVLDYRDAWTLDVFSGRTLTGRWSRIGRWEQRLLAGAREVWFVNEPIRDWHAARYREVADRMHVVANGWDPDLLRSEDRSPATGRSEAAEIAGVDEPPRPRFGYVGTMTRMVPLTELIDGWELAKRNGSLPTGATLSLAGYLGYFAVPDPQMLATIERGRSFGVSYDGPIAKNDVGAYYADVDVLVLALGAGRYVTSGKVFEYLATGLPIVSVHDPRNAAATVLRGYPLWVPTDATDAAAVAVALGRGWQLARGADPSLAAVALEFAEQFRRDRQFAPRLRALSDISPARQGTSG</sequence>
<organism evidence="5 6">
    <name type="scientific">Occultella glacieicola</name>
    <dbReference type="NCBI Taxonomy" id="2518684"/>
    <lineage>
        <taxon>Bacteria</taxon>
        <taxon>Bacillati</taxon>
        <taxon>Actinomycetota</taxon>
        <taxon>Actinomycetes</taxon>
        <taxon>Micrococcales</taxon>
        <taxon>Ruaniaceae</taxon>
        <taxon>Occultella</taxon>
    </lineage>
</organism>
<protein>
    <submittedName>
        <fullName evidence="5">Glycosyltransferase</fullName>
    </submittedName>
</protein>
<accession>A0ABY2E6K1</accession>
<evidence type="ECO:0000313" key="6">
    <source>
        <dbReference type="Proteomes" id="UP000504882"/>
    </source>
</evidence>
<comment type="caution">
    <text evidence="5">The sequence shown here is derived from an EMBL/GenBank/DDBJ whole genome shotgun (WGS) entry which is preliminary data.</text>
</comment>
<evidence type="ECO:0000256" key="3">
    <source>
        <dbReference type="SAM" id="MobiDB-lite"/>
    </source>
</evidence>
<dbReference type="SUPFAM" id="SSF53756">
    <property type="entry name" value="UDP-Glycosyltransferase/glycogen phosphorylase"/>
    <property type="match status" value="1"/>
</dbReference>
<evidence type="ECO:0000256" key="2">
    <source>
        <dbReference type="ARBA" id="ARBA00022679"/>
    </source>
</evidence>
<dbReference type="InterPro" id="IPR028098">
    <property type="entry name" value="Glyco_trans_4-like_N"/>
</dbReference>
<gene>
    <name evidence="5" type="ORF">EXU48_07875</name>
</gene>
<evidence type="ECO:0000256" key="1">
    <source>
        <dbReference type="ARBA" id="ARBA00022676"/>
    </source>
</evidence>
<keyword evidence="6" id="KW-1185">Reference proteome</keyword>
<evidence type="ECO:0000313" key="5">
    <source>
        <dbReference type="EMBL" id="TDE96212.1"/>
    </source>
</evidence>
<feature type="region of interest" description="Disordered" evidence="3">
    <location>
        <begin position="1"/>
        <end position="109"/>
    </location>
</feature>